<dbReference type="PIRSF" id="PIRSF000915">
    <property type="entry name" value="PGP-type_phosphatase"/>
    <property type="match status" value="1"/>
</dbReference>
<feature type="binding site" evidence="7">
    <location>
        <begin position="59"/>
        <end position="61"/>
    </location>
    <ligand>
        <name>substrate</name>
    </ligand>
</feature>
<evidence type="ECO:0000256" key="6">
    <source>
        <dbReference type="PIRSR" id="PIRSR000915-1"/>
    </source>
</evidence>
<name>A0A1D2VBI8_9ASCO</name>
<dbReference type="GO" id="GO:0046872">
    <property type="term" value="F:metal ion binding"/>
    <property type="evidence" value="ECO:0007669"/>
    <property type="project" value="UniProtKB-KW"/>
</dbReference>
<dbReference type="GeneID" id="30965667"/>
<feature type="binding site" evidence="7">
    <location>
        <position position="225"/>
    </location>
    <ligand>
        <name>substrate</name>
    </ligand>
</feature>
<organism evidence="9 10">
    <name type="scientific">Ascoidea rubescens DSM 1968</name>
    <dbReference type="NCBI Taxonomy" id="1344418"/>
    <lineage>
        <taxon>Eukaryota</taxon>
        <taxon>Fungi</taxon>
        <taxon>Dikarya</taxon>
        <taxon>Ascomycota</taxon>
        <taxon>Saccharomycotina</taxon>
        <taxon>Saccharomycetes</taxon>
        <taxon>Ascoideaceae</taxon>
        <taxon>Ascoidea</taxon>
    </lineage>
</organism>
<dbReference type="Gene3D" id="3.40.50.1000">
    <property type="entry name" value="HAD superfamily/HAD-like"/>
    <property type="match status" value="2"/>
</dbReference>
<evidence type="ECO:0000313" key="10">
    <source>
        <dbReference type="Proteomes" id="UP000095038"/>
    </source>
</evidence>
<comment type="catalytic activity">
    <reaction evidence="2 5">
        <text>4-nitrophenyl phosphate + H2O = 4-nitrophenol + phosphate + H(+)</text>
        <dbReference type="Rhea" id="RHEA:21664"/>
        <dbReference type="ChEBI" id="CHEBI:15377"/>
        <dbReference type="ChEBI" id="CHEBI:15378"/>
        <dbReference type="ChEBI" id="CHEBI:43474"/>
        <dbReference type="ChEBI" id="CHEBI:57917"/>
        <dbReference type="ChEBI" id="CHEBI:61146"/>
        <dbReference type="EC" id="3.1.3.41"/>
    </reaction>
</comment>
<dbReference type="FunCoup" id="A0A1D2VBI8">
    <property type="interactions" value="546"/>
</dbReference>
<dbReference type="FunFam" id="3.40.50.1000:FF:000039">
    <property type="entry name" value="Phosphoglycolate phosphatase"/>
    <property type="match status" value="1"/>
</dbReference>
<protein>
    <recommendedName>
        <fullName evidence="4 5">4-nitrophenylphosphatase</fullName>
        <shortName evidence="5">PNPPase</shortName>
        <ecNumber evidence="3 5">3.1.3.41</ecNumber>
    </recommendedName>
</protein>
<dbReference type="InterPro" id="IPR006349">
    <property type="entry name" value="PGP_euk"/>
</dbReference>
<dbReference type="EC" id="3.1.3.41" evidence="3 5"/>
<feature type="binding site" evidence="8">
    <location>
        <position position="25"/>
    </location>
    <ligand>
        <name>Mg(2+)</name>
        <dbReference type="ChEBI" id="CHEBI:18420"/>
    </ligand>
</feature>
<dbReference type="GO" id="GO:0005737">
    <property type="term" value="C:cytoplasm"/>
    <property type="evidence" value="ECO:0007669"/>
    <property type="project" value="TreeGrafter"/>
</dbReference>
<dbReference type="RefSeq" id="XP_020045361.1">
    <property type="nucleotide sequence ID" value="XM_020192031.1"/>
</dbReference>
<keyword evidence="10" id="KW-1185">Reference proteome</keyword>
<dbReference type="EMBL" id="KV454488">
    <property type="protein sequence ID" value="ODV59054.1"/>
    <property type="molecule type" value="Genomic_DNA"/>
</dbReference>
<evidence type="ECO:0000256" key="4">
    <source>
        <dbReference type="ARBA" id="ARBA00069197"/>
    </source>
</evidence>
<reference evidence="10" key="1">
    <citation type="submission" date="2016-05" db="EMBL/GenBank/DDBJ databases">
        <title>Comparative genomics of biotechnologically important yeasts.</title>
        <authorList>
            <consortium name="DOE Joint Genome Institute"/>
            <person name="Riley R."/>
            <person name="Haridas S."/>
            <person name="Wolfe K.H."/>
            <person name="Lopes M.R."/>
            <person name="Hittinger C.T."/>
            <person name="Goker M."/>
            <person name="Salamov A."/>
            <person name="Wisecaver J."/>
            <person name="Long T.M."/>
            <person name="Aerts A.L."/>
            <person name="Barry K."/>
            <person name="Choi C."/>
            <person name="Clum A."/>
            <person name="Coughlan A.Y."/>
            <person name="Deshpande S."/>
            <person name="Douglass A.P."/>
            <person name="Hanson S.J."/>
            <person name="Klenk H.-P."/>
            <person name="Labutti K."/>
            <person name="Lapidus A."/>
            <person name="Lindquist E."/>
            <person name="Lipzen A."/>
            <person name="Meier-Kolthoff J.P."/>
            <person name="Ohm R.A."/>
            <person name="Otillar R.P."/>
            <person name="Pangilinan J."/>
            <person name="Peng Y."/>
            <person name="Rokas A."/>
            <person name="Rosa C.A."/>
            <person name="Scheuner C."/>
            <person name="Sibirny A.A."/>
            <person name="Slot J.C."/>
            <person name="Stielow J.B."/>
            <person name="Sun H."/>
            <person name="Kurtzman C.P."/>
            <person name="Blackwell M."/>
            <person name="Grigoriev I.V."/>
            <person name="Jeffries T.W."/>
        </authorList>
    </citation>
    <scope>NUCLEOTIDE SEQUENCE [LARGE SCALE GENOMIC DNA]</scope>
    <source>
        <strain evidence="10">DSM 1968</strain>
    </source>
</reference>
<keyword evidence="1 5" id="KW-0378">Hydrolase</keyword>
<dbReference type="GO" id="GO:0008967">
    <property type="term" value="F:phosphoglycolate phosphatase activity"/>
    <property type="evidence" value="ECO:0007669"/>
    <property type="project" value="EnsemblFungi"/>
</dbReference>
<proteinExistence type="predicted"/>
<dbReference type="Pfam" id="PF13344">
    <property type="entry name" value="Hydrolase_6"/>
    <property type="match status" value="1"/>
</dbReference>
<evidence type="ECO:0000256" key="1">
    <source>
        <dbReference type="ARBA" id="ARBA00022801"/>
    </source>
</evidence>
<dbReference type="InterPro" id="IPR036412">
    <property type="entry name" value="HAD-like_sf"/>
</dbReference>
<dbReference type="STRING" id="1344418.A0A1D2VBI8"/>
<evidence type="ECO:0000256" key="8">
    <source>
        <dbReference type="PIRSR" id="PIRSR000915-3"/>
    </source>
</evidence>
<keyword evidence="8" id="KW-0460">Magnesium</keyword>
<evidence type="ECO:0000256" key="3">
    <source>
        <dbReference type="ARBA" id="ARBA00066659"/>
    </source>
</evidence>
<dbReference type="SUPFAM" id="SSF56784">
    <property type="entry name" value="HAD-like"/>
    <property type="match status" value="1"/>
</dbReference>
<dbReference type="NCBIfam" id="TIGR01452">
    <property type="entry name" value="PGP_euk"/>
    <property type="match status" value="1"/>
</dbReference>
<feature type="active site" description="Nucleophile" evidence="6">
    <location>
        <position position="25"/>
    </location>
</feature>
<dbReference type="GO" id="GO:0005975">
    <property type="term" value="P:carbohydrate metabolic process"/>
    <property type="evidence" value="ECO:0007669"/>
    <property type="project" value="EnsemblFungi"/>
</dbReference>
<feature type="active site" description="Proton donor" evidence="6">
    <location>
        <position position="27"/>
    </location>
</feature>
<comment type="cofactor">
    <cofactor evidence="8">
        <name>Mg(2+)</name>
        <dbReference type="ChEBI" id="CHEBI:18420"/>
    </cofactor>
    <text evidence="8">Divalent metal ions. Mg(2+) is the most effective.</text>
</comment>
<dbReference type="NCBIfam" id="TIGR01460">
    <property type="entry name" value="HAD-SF-IIA"/>
    <property type="match status" value="1"/>
</dbReference>
<feature type="binding site" evidence="8">
    <location>
        <position position="250"/>
    </location>
    <ligand>
        <name>Mg(2+)</name>
        <dbReference type="ChEBI" id="CHEBI:18420"/>
    </ligand>
</feature>
<evidence type="ECO:0000256" key="5">
    <source>
        <dbReference type="PIRNR" id="PIRNR000915"/>
    </source>
</evidence>
<dbReference type="InterPro" id="IPR023214">
    <property type="entry name" value="HAD_sf"/>
</dbReference>
<dbReference type="GO" id="GO:0004721">
    <property type="term" value="F:phosphoprotein phosphatase activity"/>
    <property type="evidence" value="ECO:0007669"/>
    <property type="project" value="EnsemblFungi"/>
</dbReference>
<keyword evidence="8" id="KW-0479">Metal-binding</keyword>
<dbReference type="InParanoid" id="A0A1D2VBI8"/>
<dbReference type="Proteomes" id="UP000095038">
    <property type="component" value="Unassembled WGS sequence"/>
</dbReference>
<evidence type="ECO:0000256" key="2">
    <source>
        <dbReference type="ARBA" id="ARBA00050247"/>
    </source>
</evidence>
<dbReference type="GO" id="GO:0004035">
    <property type="term" value="F:alkaline phosphatase activity"/>
    <property type="evidence" value="ECO:0007669"/>
    <property type="project" value="EnsemblFungi"/>
</dbReference>
<dbReference type="InterPro" id="IPR006357">
    <property type="entry name" value="HAD-SF_hydro_IIA"/>
</dbReference>
<dbReference type="PANTHER" id="PTHR19288:SF46">
    <property type="entry name" value="HALOACID DEHALOGENASE-LIKE HYDROLASE DOMAIN-CONTAINING PROTEIN 2"/>
    <property type="match status" value="1"/>
</dbReference>
<dbReference type="OrthoDB" id="413953at2759"/>
<evidence type="ECO:0000313" key="9">
    <source>
        <dbReference type="EMBL" id="ODV59054.1"/>
    </source>
</evidence>
<dbReference type="AlphaFoldDB" id="A0A1D2VBI8"/>
<accession>A0A1D2VBI8</accession>
<feature type="binding site" evidence="8">
    <location>
        <position position="27"/>
    </location>
    <ligand>
        <name>Mg(2+)</name>
        <dbReference type="ChEBI" id="CHEBI:18420"/>
    </ligand>
</feature>
<sequence length="304" mass="34385">MDISKITSKEQAVGFLNQFDNFLFDCDGVIWSGNTLLPKTIEILTYLKMELHKNLIFVSNNSTKSREEYLKKFRKLGINFINKNEIFNSSFASAIYIEKILNVNKETDKVFVIGMRGIEGELREAGIKYIGGEDIRLDDKFSVEESEYFQNLDPSVKVVLAGLDLNINYHRLAIGLQYLLRPEVFFVSTNIDSTFPNGKFKLPGAGTMIKALETCSNRKSISCGKPNLNMMKSIIKEHNIDISRSVMVGDRLNTDIKFGKLGGLSTLLVLSGICSEEDVFSKDNDVVPNYYINKLGDLYELIHE</sequence>
<evidence type="ECO:0000256" key="7">
    <source>
        <dbReference type="PIRSR" id="PIRSR000915-2"/>
    </source>
</evidence>
<dbReference type="Pfam" id="PF13242">
    <property type="entry name" value="Hydrolase_like"/>
    <property type="match status" value="1"/>
</dbReference>
<dbReference type="PANTHER" id="PTHR19288">
    <property type="entry name" value="4-NITROPHENYLPHOSPHATASE-RELATED"/>
    <property type="match status" value="1"/>
</dbReference>
<gene>
    <name evidence="9" type="ORF">ASCRUDRAFT_72129</name>
</gene>